<keyword evidence="4 5" id="KW-0720">Serine protease</keyword>
<dbReference type="GO" id="GO:0007165">
    <property type="term" value="P:signal transduction"/>
    <property type="evidence" value="ECO:0007669"/>
    <property type="project" value="TreeGrafter"/>
</dbReference>
<evidence type="ECO:0000256" key="5">
    <source>
        <dbReference type="RuleBase" id="RU004404"/>
    </source>
</evidence>
<dbReference type="CDD" id="cd07560">
    <property type="entry name" value="Peptidase_S41_CPP"/>
    <property type="match status" value="1"/>
</dbReference>
<feature type="signal peptide" evidence="6">
    <location>
        <begin position="1"/>
        <end position="24"/>
    </location>
</feature>
<keyword evidence="2 5" id="KW-0645">Protease</keyword>
<dbReference type="Pfam" id="PF17820">
    <property type="entry name" value="PDZ_6"/>
    <property type="match status" value="1"/>
</dbReference>
<evidence type="ECO:0000256" key="4">
    <source>
        <dbReference type="ARBA" id="ARBA00022825"/>
    </source>
</evidence>
<dbReference type="SMART" id="SM00245">
    <property type="entry name" value="TSPc"/>
    <property type="match status" value="1"/>
</dbReference>
<name>A0AA41U2Z9_9ACTN</name>
<evidence type="ECO:0000256" key="2">
    <source>
        <dbReference type="ARBA" id="ARBA00022670"/>
    </source>
</evidence>
<dbReference type="GO" id="GO:0030288">
    <property type="term" value="C:outer membrane-bounded periplasmic space"/>
    <property type="evidence" value="ECO:0007669"/>
    <property type="project" value="TreeGrafter"/>
</dbReference>
<protein>
    <submittedName>
        <fullName evidence="8">S41 family peptidase</fullName>
    </submittedName>
</protein>
<gene>
    <name evidence="8" type="ORF">LZ495_34365</name>
</gene>
<dbReference type="GO" id="GO:0006508">
    <property type="term" value="P:proteolysis"/>
    <property type="evidence" value="ECO:0007669"/>
    <property type="project" value="UniProtKB-KW"/>
</dbReference>
<evidence type="ECO:0000256" key="6">
    <source>
        <dbReference type="SAM" id="SignalP"/>
    </source>
</evidence>
<sequence length="386" mass="38632">MTSGRVRRRAAVALVFGAVLTTGAATGAWDAVSVPGLNTQSAHRVPPPRTAPTLPPEAAAALEGLQLDPDAARDLLAVLEDRWAAYYPPGTAAEHLEQVDGTYPGVGLTVRQTDGRVRVSYVHPGGPAARAGIKAGDVLAAVDGAPAAELGLAGVVARLRGPAGTALVLTVVRGDAPRDVPLVRELLTGAGVTVEPVGTAGLVRVRITGFGRGTADQVRAALADRPAGLLLDLRGNPGGLIEEAAAVASAFLLPGPVVTYDDGTGTRRELGAAAAPGDTATPVVVLVDGASASAAEVVAAALRDRGRAVVVGSTTYGKGSVQAPALLAGGAVLELTVGRWYPPDGRNVEGRGIDPDIAVPASAPAEEAEARALEVLAGLAAADTTV</sequence>
<feature type="domain" description="PDZ" evidence="7">
    <location>
        <begin position="93"/>
        <end position="160"/>
    </location>
</feature>
<dbReference type="GO" id="GO:0004175">
    <property type="term" value="F:endopeptidase activity"/>
    <property type="evidence" value="ECO:0007669"/>
    <property type="project" value="TreeGrafter"/>
</dbReference>
<feature type="chain" id="PRO_5041388817" evidence="6">
    <location>
        <begin position="25"/>
        <end position="386"/>
    </location>
</feature>
<evidence type="ECO:0000313" key="9">
    <source>
        <dbReference type="Proteomes" id="UP001165378"/>
    </source>
</evidence>
<dbReference type="InterPro" id="IPR029045">
    <property type="entry name" value="ClpP/crotonase-like_dom_sf"/>
</dbReference>
<dbReference type="InterPro" id="IPR005151">
    <property type="entry name" value="Tail-specific_protease"/>
</dbReference>
<dbReference type="CDD" id="cd06782">
    <property type="entry name" value="cpPDZ_CPP-like"/>
    <property type="match status" value="1"/>
</dbReference>
<dbReference type="PANTHER" id="PTHR32060:SF30">
    <property type="entry name" value="CARBOXY-TERMINAL PROCESSING PROTEASE CTPA"/>
    <property type="match status" value="1"/>
</dbReference>
<dbReference type="Gene3D" id="3.30.750.44">
    <property type="match status" value="1"/>
</dbReference>
<dbReference type="PROSITE" id="PS50106">
    <property type="entry name" value="PDZ"/>
    <property type="match status" value="1"/>
</dbReference>
<organism evidence="8 9">
    <name type="scientific">Yinghuangia soli</name>
    <dbReference type="NCBI Taxonomy" id="2908204"/>
    <lineage>
        <taxon>Bacteria</taxon>
        <taxon>Bacillati</taxon>
        <taxon>Actinomycetota</taxon>
        <taxon>Actinomycetes</taxon>
        <taxon>Kitasatosporales</taxon>
        <taxon>Streptomycetaceae</taxon>
        <taxon>Yinghuangia</taxon>
    </lineage>
</organism>
<dbReference type="Proteomes" id="UP001165378">
    <property type="component" value="Unassembled WGS sequence"/>
</dbReference>
<dbReference type="SUPFAM" id="SSF50156">
    <property type="entry name" value="PDZ domain-like"/>
    <property type="match status" value="1"/>
</dbReference>
<dbReference type="RefSeq" id="WP_235057053.1">
    <property type="nucleotide sequence ID" value="NZ_JAKFHA010000032.1"/>
</dbReference>
<dbReference type="InterPro" id="IPR041489">
    <property type="entry name" value="PDZ_6"/>
</dbReference>
<proteinExistence type="inferred from homology"/>
<reference evidence="8" key="1">
    <citation type="submission" date="2022-01" db="EMBL/GenBank/DDBJ databases">
        <title>Genome-Based Taxonomic Classification of the Phylum Actinobacteria.</title>
        <authorList>
            <person name="Gao Y."/>
        </authorList>
    </citation>
    <scope>NUCLEOTIDE SEQUENCE</scope>
    <source>
        <strain evidence="8">KLBMP 8922</strain>
    </source>
</reference>
<dbReference type="AlphaFoldDB" id="A0AA41U2Z9"/>
<dbReference type="InterPro" id="IPR036034">
    <property type="entry name" value="PDZ_sf"/>
</dbReference>
<keyword evidence="6" id="KW-0732">Signal</keyword>
<dbReference type="NCBIfam" id="TIGR00225">
    <property type="entry name" value="prc"/>
    <property type="match status" value="1"/>
</dbReference>
<dbReference type="EMBL" id="JAKFHA010000032">
    <property type="protein sequence ID" value="MCF2532273.1"/>
    <property type="molecule type" value="Genomic_DNA"/>
</dbReference>
<keyword evidence="3 5" id="KW-0378">Hydrolase</keyword>
<dbReference type="Gene3D" id="3.90.226.10">
    <property type="entry name" value="2-enoyl-CoA Hydratase, Chain A, domain 1"/>
    <property type="match status" value="1"/>
</dbReference>
<dbReference type="Pfam" id="PF03572">
    <property type="entry name" value="Peptidase_S41"/>
    <property type="match status" value="1"/>
</dbReference>
<evidence type="ECO:0000313" key="8">
    <source>
        <dbReference type="EMBL" id="MCF2532273.1"/>
    </source>
</evidence>
<keyword evidence="9" id="KW-1185">Reference proteome</keyword>
<dbReference type="Gene3D" id="2.30.42.10">
    <property type="match status" value="1"/>
</dbReference>
<dbReference type="PANTHER" id="PTHR32060">
    <property type="entry name" value="TAIL-SPECIFIC PROTEASE"/>
    <property type="match status" value="1"/>
</dbReference>
<evidence type="ECO:0000256" key="1">
    <source>
        <dbReference type="ARBA" id="ARBA00009179"/>
    </source>
</evidence>
<comment type="caution">
    <text evidence="8">The sequence shown here is derived from an EMBL/GenBank/DDBJ whole genome shotgun (WGS) entry which is preliminary data.</text>
</comment>
<comment type="similarity">
    <text evidence="1 5">Belongs to the peptidase S41A family.</text>
</comment>
<dbReference type="SUPFAM" id="SSF52096">
    <property type="entry name" value="ClpP/crotonase"/>
    <property type="match status" value="1"/>
</dbReference>
<dbReference type="GO" id="GO:0008236">
    <property type="term" value="F:serine-type peptidase activity"/>
    <property type="evidence" value="ECO:0007669"/>
    <property type="project" value="UniProtKB-KW"/>
</dbReference>
<evidence type="ECO:0000256" key="3">
    <source>
        <dbReference type="ARBA" id="ARBA00022801"/>
    </source>
</evidence>
<dbReference type="SMART" id="SM00228">
    <property type="entry name" value="PDZ"/>
    <property type="match status" value="1"/>
</dbReference>
<evidence type="ECO:0000259" key="7">
    <source>
        <dbReference type="PROSITE" id="PS50106"/>
    </source>
</evidence>
<accession>A0AA41U2Z9</accession>
<dbReference type="InterPro" id="IPR004447">
    <property type="entry name" value="Peptidase_S41A"/>
</dbReference>
<dbReference type="InterPro" id="IPR001478">
    <property type="entry name" value="PDZ"/>
</dbReference>